<dbReference type="PANTHER" id="PTHR30055:SF234">
    <property type="entry name" value="HTH-TYPE TRANSCRIPTIONAL REGULATOR BETI"/>
    <property type="match status" value="1"/>
</dbReference>
<feature type="domain" description="HTH tetR-type" evidence="5">
    <location>
        <begin position="34"/>
        <end position="94"/>
    </location>
</feature>
<dbReference type="EMBL" id="BAABIG010000007">
    <property type="protein sequence ID" value="GAA4786034.1"/>
    <property type="molecule type" value="Genomic_DNA"/>
</dbReference>
<dbReference type="SUPFAM" id="SSF46689">
    <property type="entry name" value="Homeodomain-like"/>
    <property type="match status" value="1"/>
</dbReference>
<name>A0ABP9ATK9_9ACTN</name>
<dbReference type="Pfam" id="PF00440">
    <property type="entry name" value="TetR_N"/>
    <property type="match status" value="1"/>
</dbReference>
<organism evidence="6 7">
    <name type="scientific">Streptomyces ziwulingensis</name>
    <dbReference type="NCBI Taxonomy" id="1045501"/>
    <lineage>
        <taxon>Bacteria</taxon>
        <taxon>Bacillati</taxon>
        <taxon>Actinomycetota</taxon>
        <taxon>Actinomycetes</taxon>
        <taxon>Kitasatosporales</taxon>
        <taxon>Streptomycetaceae</taxon>
        <taxon>Streptomyces</taxon>
    </lineage>
</organism>
<keyword evidence="3" id="KW-0804">Transcription</keyword>
<feature type="DNA-binding region" description="H-T-H motif" evidence="4">
    <location>
        <begin position="57"/>
        <end position="76"/>
    </location>
</feature>
<dbReference type="PRINTS" id="PR00455">
    <property type="entry name" value="HTHTETR"/>
</dbReference>
<keyword evidence="2 4" id="KW-0238">DNA-binding</keyword>
<dbReference type="InterPro" id="IPR050109">
    <property type="entry name" value="HTH-type_TetR-like_transc_reg"/>
</dbReference>
<evidence type="ECO:0000256" key="1">
    <source>
        <dbReference type="ARBA" id="ARBA00023015"/>
    </source>
</evidence>
<protein>
    <submittedName>
        <fullName evidence="6">ScbR family autoregulator-binding transcription factor</fullName>
    </submittedName>
</protein>
<dbReference type="PROSITE" id="PS50977">
    <property type="entry name" value="HTH_TETR_2"/>
    <property type="match status" value="1"/>
</dbReference>
<sequence length="220" mass="24125">MTNSPAATPDSTPLFAVKQFAGRRGPTPQQDRAARTKSQVLTAAAELFAANGFRHTSVKDVAERVEMTKGAVYFHYPSKEALAVAVVEHLYAKWPTLLADIRARGLTALDTAAAMLDQAALAFRDDIVVQAGARLQLERPHIEAELPPPYVDWTLLLTDLLADAQRDGQIKECVDPAAAARALVAGFFGMQHISDVLEHRADIVNRWQEVRDLLFDAIRA</sequence>
<dbReference type="SUPFAM" id="SSF48498">
    <property type="entry name" value="Tetracyclin repressor-like, C-terminal domain"/>
    <property type="match status" value="1"/>
</dbReference>
<dbReference type="InterPro" id="IPR009057">
    <property type="entry name" value="Homeodomain-like_sf"/>
</dbReference>
<dbReference type="Pfam" id="PF21935">
    <property type="entry name" value="TetR_C_45"/>
    <property type="match status" value="1"/>
</dbReference>
<evidence type="ECO:0000256" key="4">
    <source>
        <dbReference type="PROSITE-ProRule" id="PRU00335"/>
    </source>
</evidence>
<evidence type="ECO:0000259" key="5">
    <source>
        <dbReference type="PROSITE" id="PS50977"/>
    </source>
</evidence>
<keyword evidence="1" id="KW-0805">Transcription regulation</keyword>
<dbReference type="PANTHER" id="PTHR30055">
    <property type="entry name" value="HTH-TYPE TRANSCRIPTIONAL REGULATOR RUTR"/>
    <property type="match status" value="1"/>
</dbReference>
<dbReference type="NCBIfam" id="NF041196">
    <property type="entry name" value="ScbR_bind_reg"/>
    <property type="match status" value="1"/>
</dbReference>
<comment type="caution">
    <text evidence="6">The sequence shown here is derived from an EMBL/GenBank/DDBJ whole genome shotgun (WGS) entry which is preliminary data.</text>
</comment>
<proteinExistence type="predicted"/>
<evidence type="ECO:0000256" key="3">
    <source>
        <dbReference type="ARBA" id="ARBA00023163"/>
    </source>
</evidence>
<dbReference type="InterPro" id="IPR054126">
    <property type="entry name" value="CprB_TetR_C"/>
</dbReference>
<evidence type="ECO:0000256" key="2">
    <source>
        <dbReference type="ARBA" id="ARBA00023125"/>
    </source>
</evidence>
<dbReference type="Gene3D" id="1.10.357.10">
    <property type="entry name" value="Tetracycline Repressor, domain 2"/>
    <property type="match status" value="1"/>
</dbReference>
<dbReference type="InterPro" id="IPR036271">
    <property type="entry name" value="Tet_transcr_reg_TetR-rel_C_sf"/>
</dbReference>
<keyword evidence="7" id="KW-1185">Reference proteome</keyword>
<dbReference type="Proteomes" id="UP001501265">
    <property type="component" value="Unassembled WGS sequence"/>
</dbReference>
<dbReference type="InterPro" id="IPR001647">
    <property type="entry name" value="HTH_TetR"/>
</dbReference>
<dbReference type="InterPro" id="IPR047923">
    <property type="entry name" value="ArpA-like"/>
</dbReference>
<evidence type="ECO:0000313" key="6">
    <source>
        <dbReference type="EMBL" id="GAA4786034.1"/>
    </source>
</evidence>
<reference evidence="7" key="1">
    <citation type="journal article" date="2019" name="Int. J. Syst. Evol. Microbiol.">
        <title>The Global Catalogue of Microorganisms (GCM) 10K type strain sequencing project: providing services to taxonomists for standard genome sequencing and annotation.</title>
        <authorList>
            <consortium name="The Broad Institute Genomics Platform"/>
            <consortium name="The Broad Institute Genome Sequencing Center for Infectious Disease"/>
            <person name="Wu L."/>
            <person name="Ma J."/>
        </authorList>
    </citation>
    <scope>NUCLEOTIDE SEQUENCE [LARGE SCALE GENOMIC DNA]</scope>
    <source>
        <strain evidence="7">JCM 18081</strain>
    </source>
</reference>
<evidence type="ECO:0000313" key="7">
    <source>
        <dbReference type="Proteomes" id="UP001501265"/>
    </source>
</evidence>
<gene>
    <name evidence="6" type="ORF">GCM10023220_07430</name>
</gene>
<accession>A0ABP9ATK9</accession>